<keyword evidence="3" id="KW-1185">Reference proteome</keyword>
<accession>A0ABQ8UBA8</accession>
<dbReference type="Proteomes" id="UP001141327">
    <property type="component" value="Unassembled WGS sequence"/>
</dbReference>
<reference evidence="2" key="1">
    <citation type="journal article" date="2022" name="bioRxiv">
        <title>Genomics of Preaxostyla Flagellates Illuminates Evolutionary Transitions and the Path Towards Mitochondrial Loss.</title>
        <authorList>
            <person name="Novak L.V.F."/>
            <person name="Treitli S.C."/>
            <person name="Pyrih J."/>
            <person name="Halakuc P."/>
            <person name="Pipaliya S.V."/>
            <person name="Vacek V."/>
            <person name="Brzon O."/>
            <person name="Soukal P."/>
            <person name="Eme L."/>
            <person name="Dacks J.B."/>
            <person name="Karnkowska A."/>
            <person name="Elias M."/>
            <person name="Hampl V."/>
        </authorList>
    </citation>
    <scope>NUCLEOTIDE SEQUENCE</scope>
    <source>
        <strain evidence="2">RCP-MX</strain>
    </source>
</reference>
<dbReference type="EMBL" id="JAPMOS010000066">
    <property type="protein sequence ID" value="KAJ4456579.1"/>
    <property type="molecule type" value="Genomic_DNA"/>
</dbReference>
<evidence type="ECO:0000313" key="3">
    <source>
        <dbReference type="Proteomes" id="UP001141327"/>
    </source>
</evidence>
<evidence type="ECO:0000256" key="1">
    <source>
        <dbReference type="SAM" id="MobiDB-lite"/>
    </source>
</evidence>
<feature type="region of interest" description="Disordered" evidence="1">
    <location>
        <begin position="853"/>
        <end position="897"/>
    </location>
</feature>
<protein>
    <recommendedName>
        <fullName evidence="4">F-box domain-containing protein</fullName>
    </recommendedName>
</protein>
<name>A0ABQ8UBA8_9EUKA</name>
<evidence type="ECO:0008006" key="4">
    <source>
        <dbReference type="Google" id="ProtNLM"/>
    </source>
</evidence>
<proteinExistence type="predicted"/>
<sequence length="923" mass="101459">MIGDIPDHLLLYLSEVDASFHLHCVLSAINHRFRSLLTQATRLEWDSRLNQATRPPFAFVLRRCAASLQVLSITGHANDVASIVAAIEAGIGAADADIDAFVEDDLEGVVFPRLRTLNYPRAPLWFLRLCPQLTDLTTSQAAFPTRPSFDQFLHDLPELHSLEARDLPLSYFGLRGQTRHGYSAVVRATAGEGIAVGTPASVRGLTLEQCDLEDLPVLLADWPNLESLRATIPEGAADPLFALLQQIRAPNLHQLGLTFERAFPRRVPILPAALQPFESILTQLTAAVDVRGPLLVLPAGLRVCDLDLQTDLPEVTLDLPRVEQLTLSAPASLVRITLRCPALVTFQAKTQPGMYRQQAQLSCLFTCFVAEHRMPHLRTLVMNDECGIPMRPCPSRLDLDQFWKSELPDFWRVPDLTLSFSPAVGLLRVPPSVKRLVVSTPSAEKPIELDAPQLEELVVMTSSDTTITFSAATRSPHTLSLFGLRPCPANPNCKGRSFQCGHTLERLVIDYEEPPDGPLVIEGCPALRWILCNGPVMIQSQCPFLDRLGLTAPVLYRPPPKMARGKPALNPIKVMVINYALLYPDRPDVLIISCPCIGDALLLRTAKTPNLRPLYAQDLVRIIQQSGAPVRIVLHHCSEFLPLVQTAFLGDLFEAGKRHGLLLAGAIEPDFQESAVLQSFLRAVATGGISSAVEVLKSSRLYTPAAFFFEGSRTPPPAPQPYHYYAHEVRAHFAGVRLGDLEGALERRSHEFVCQCPASTPPRFRLAWACRRCTSECDPIESCIVLPDPKSPLACLPRIRENASRLVESASVPYFCFRCLLNSGSSGDDALPLAECVGCHTRGLRMRSDAIAALPPFDERPPPQLRRLPPFDERPPHSPLPPSDHVTESGGPPPISRSKEGLLRVLCVAINPNPNAEEVLCSA</sequence>
<organism evidence="2 3">
    <name type="scientific">Paratrimastix pyriformis</name>
    <dbReference type="NCBI Taxonomy" id="342808"/>
    <lineage>
        <taxon>Eukaryota</taxon>
        <taxon>Metamonada</taxon>
        <taxon>Preaxostyla</taxon>
        <taxon>Paratrimastigidae</taxon>
        <taxon>Paratrimastix</taxon>
    </lineage>
</organism>
<evidence type="ECO:0000313" key="2">
    <source>
        <dbReference type="EMBL" id="KAJ4456579.1"/>
    </source>
</evidence>
<gene>
    <name evidence="2" type="ORF">PAPYR_8145</name>
</gene>
<comment type="caution">
    <text evidence="2">The sequence shown here is derived from an EMBL/GenBank/DDBJ whole genome shotgun (WGS) entry which is preliminary data.</text>
</comment>